<feature type="transmembrane region" description="Helical" evidence="1">
    <location>
        <begin position="80"/>
        <end position="105"/>
    </location>
</feature>
<keyword evidence="1" id="KW-1133">Transmembrane helix</keyword>
<gene>
    <name evidence="2" type="ORF">SCHPADRAFT_924676</name>
</gene>
<dbReference type="EMBL" id="KQ085889">
    <property type="protein sequence ID" value="KLO19002.1"/>
    <property type="molecule type" value="Genomic_DNA"/>
</dbReference>
<feature type="transmembrane region" description="Helical" evidence="1">
    <location>
        <begin position="6"/>
        <end position="24"/>
    </location>
</feature>
<name>A0A0H2S4G1_9AGAM</name>
<keyword evidence="1" id="KW-0812">Transmembrane</keyword>
<accession>A0A0H2S4G1</accession>
<reference evidence="2 3" key="1">
    <citation type="submission" date="2015-04" db="EMBL/GenBank/DDBJ databases">
        <title>Complete genome sequence of Schizopora paradoxa KUC8140, a cosmopolitan wood degrader in East Asia.</title>
        <authorList>
            <consortium name="DOE Joint Genome Institute"/>
            <person name="Min B."/>
            <person name="Park H."/>
            <person name="Jang Y."/>
            <person name="Kim J.-J."/>
            <person name="Kim K.H."/>
            <person name="Pangilinan J."/>
            <person name="Lipzen A."/>
            <person name="Riley R."/>
            <person name="Grigoriev I.V."/>
            <person name="Spatafora J.W."/>
            <person name="Choi I.-G."/>
        </authorList>
    </citation>
    <scope>NUCLEOTIDE SEQUENCE [LARGE SCALE GENOMIC DNA]</scope>
    <source>
        <strain evidence="2 3">KUC8140</strain>
    </source>
</reference>
<feature type="transmembrane region" description="Helical" evidence="1">
    <location>
        <begin position="36"/>
        <end position="60"/>
    </location>
</feature>
<evidence type="ECO:0000313" key="3">
    <source>
        <dbReference type="Proteomes" id="UP000053477"/>
    </source>
</evidence>
<evidence type="ECO:0000313" key="2">
    <source>
        <dbReference type="EMBL" id="KLO19002.1"/>
    </source>
</evidence>
<keyword evidence="1" id="KW-0472">Membrane</keyword>
<keyword evidence="3" id="KW-1185">Reference proteome</keyword>
<evidence type="ECO:0000256" key="1">
    <source>
        <dbReference type="SAM" id="Phobius"/>
    </source>
</evidence>
<protein>
    <submittedName>
        <fullName evidence="2">Uncharacterized protein</fullName>
    </submittedName>
</protein>
<dbReference type="InParanoid" id="A0A0H2S4G1"/>
<organism evidence="2 3">
    <name type="scientific">Schizopora paradoxa</name>
    <dbReference type="NCBI Taxonomy" id="27342"/>
    <lineage>
        <taxon>Eukaryota</taxon>
        <taxon>Fungi</taxon>
        <taxon>Dikarya</taxon>
        <taxon>Basidiomycota</taxon>
        <taxon>Agaricomycotina</taxon>
        <taxon>Agaricomycetes</taxon>
        <taxon>Hymenochaetales</taxon>
        <taxon>Schizoporaceae</taxon>
        <taxon>Schizopora</taxon>
    </lineage>
</organism>
<dbReference type="Proteomes" id="UP000053477">
    <property type="component" value="Unassembled WGS sequence"/>
</dbReference>
<sequence>MSRLGFIEWILIPFLCLLLVCNLAEKVASGSRLIIVRAITYAVGFWGFFWMIIRISRFAWLVETGIEFRPGMSTKPLPPLVVLAIALVPVAMAVYIVTLGIFYSLTLWVEVTDMVLGQQHRLEHALRHRSAIYTTSRPKPRDSHGNLLVAHGVKRVEDS</sequence>
<proteinExistence type="predicted"/>
<dbReference type="AlphaFoldDB" id="A0A0H2S4G1"/>